<accession>A0A8S1AQ56</accession>
<feature type="region of interest" description="Disordered" evidence="1">
    <location>
        <begin position="98"/>
        <end position="129"/>
    </location>
</feature>
<evidence type="ECO:0000313" key="2">
    <source>
        <dbReference type="EMBL" id="CAB3250384.1"/>
    </source>
</evidence>
<feature type="compositionally biased region" description="Basic and acidic residues" evidence="1">
    <location>
        <begin position="1"/>
        <end position="10"/>
    </location>
</feature>
<dbReference type="Proteomes" id="UP000494256">
    <property type="component" value="Unassembled WGS sequence"/>
</dbReference>
<sequence>MERAAIKEKQIVPVQRIENENEESHQSTSDDQIEPNNETIAQPAIISDMDLLQNIRPIPIGTVRKSTRGRKSQKSEILNKLSYNHSSKTKKKILQLQKEKLQSMSQVRPVSKDNDEQNKPWENPTGTRRKKIGYNVGSVKSGHMKPVLHIRDAVHIFATIVLIKMRFPISIRFARPEYSFCPPSYALQPSFSATHPSCPKPSRSLPNEVHTFIHNHGVTSPGCNEECTCKFEDITVVNWGMVSLGLGDERKGAAGVRFWGIIDWGPHHQHASGAARMSRATPWDRVTRVLRGT</sequence>
<comment type="caution">
    <text evidence="2">The sequence shown here is derived from an EMBL/GenBank/DDBJ whole genome shotgun (WGS) entry which is preliminary data.</text>
</comment>
<reference evidence="2 3" key="1">
    <citation type="submission" date="2020-04" db="EMBL/GenBank/DDBJ databases">
        <authorList>
            <person name="Wallbank WR R."/>
            <person name="Pardo Diaz C."/>
            <person name="Kozak K."/>
            <person name="Martin S."/>
            <person name="Jiggins C."/>
            <person name="Moest M."/>
            <person name="Warren A I."/>
            <person name="Byers J.R.P. K."/>
            <person name="Montejo-Kovacevich G."/>
            <person name="Yen C E."/>
        </authorList>
    </citation>
    <scope>NUCLEOTIDE SEQUENCE [LARGE SCALE GENOMIC DNA]</scope>
</reference>
<evidence type="ECO:0000256" key="1">
    <source>
        <dbReference type="SAM" id="MobiDB-lite"/>
    </source>
</evidence>
<organism evidence="2 3">
    <name type="scientific">Arctia plantaginis</name>
    <name type="common">Wood tiger moth</name>
    <name type="synonym">Phalaena plantaginis</name>
    <dbReference type="NCBI Taxonomy" id="874455"/>
    <lineage>
        <taxon>Eukaryota</taxon>
        <taxon>Metazoa</taxon>
        <taxon>Ecdysozoa</taxon>
        <taxon>Arthropoda</taxon>
        <taxon>Hexapoda</taxon>
        <taxon>Insecta</taxon>
        <taxon>Pterygota</taxon>
        <taxon>Neoptera</taxon>
        <taxon>Endopterygota</taxon>
        <taxon>Lepidoptera</taxon>
        <taxon>Glossata</taxon>
        <taxon>Ditrysia</taxon>
        <taxon>Noctuoidea</taxon>
        <taxon>Erebidae</taxon>
        <taxon>Arctiinae</taxon>
        <taxon>Arctia</taxon>
    </lineage>
</organism>
<name>A0A8S1AQ56_ARCPL</name>
<dbReference type="AlphaFoldDB" id="A0A8S1AQ56"/>
<feature type="compositionally biased region" description="Polar residues" evidence="1">
    <location>
        <begin position="26"/>
        <end position="36"/>
    </location>
</feature>
<feature type="region of interest" description="Disordered" evidence="1">
    <location>
        <begin position="1"/>
        <end position="36"/>
    </location>
</feature>
<feature type="compositionally biased region" description="Basic and acidic residues" evidence="1">
    <location>
        <begin position="110"/>
        <end position="119"/>
    </location>
</feature>
<protein>
    <submittedName>
        <fullName evidence="2">Uncharacterized protein</fullName>
    </submittedName>
</protein>
<evidence type="ECO:0000313" key="3">
    <source>
        <dbReference type="Proteomes" id="UP000494256"/>
    </source>
</evidence>
<dbReference type="EMBL" id="CADEBD010000348">
    <property type="protein sequence ID" value="CAB3250384.1"/>
    <property type="molecule type" value="Genomic_DNA"/>
</dbReference>
<proteinExistence type="predicted"/>
<gene>
    <name evidence="2" type="ORF">APLA_LOCUS13083</name>
</gene>